<sequence>MTTEDEVPAQLRRLWGLSAPAKRGRPAELDGGRVVAAAVELADREGLTGVTLAKLAKHLGYSPMSLYRYMGSMDELLELMVDAAASDTSEVEYFPDDWRTSLRSWAAAQLRQAHRHPWIHHVPITGPPSGPNQIAWLELGLRALRETGLDWPQKVGTIMLVSGYVRTFVLQMESSRRRREISGMEQAQAEAAWATHVARLIDAERFPETARLMASATFTPSDQPTSDDPAEDTDFAYGLERILDGVAVSVEAAEG</sequence>
<dbReference type="InterPro" id="IPR001647">
    <property type="entry name" value="HTH_TetR"/>
</dbReference>
<evidence type="ECO:0000256" key="3">
    <source>
        <dbReference type="ARBA" id="ARBA00023163"/>
    </source>
</evidence>
<dbReference type="InterPro" id="IPR009057">
    <property type="entry name" value="Homeodomain-like_sf"/>
</dbReference>
<dbReference type="PANTHER" id="PTHR30055:SF151">
    <property type="entry name" value="TRANSCRIPTIONAL REGULATORY PROTEIN"/>
    <property type="match status" value="1"/>
</dbReference>
<evidence type="ECO:0000256" key="4">
    <source>
        <dbReference type="PROSITE-ProRule" id="PRU00335"/>
    </source>
</evidence>
<dbReference type="PANTHER" id="PTHR30055">
    <property type="entry name" value="HTH-TYPE TRANSCRIPTIONAL REGULATOR RUTR"/>
    <property type="match status" value="1"/>
</dbReference>
<organism evidence="6 7">
    <name type="scientific">Stackebrandtia nassauensis (strain DSM 44728 / CIP 108903 / NRRL B-16338 / NBRC 102104 / LLR-40K-21)</name>
    <dbReference type="NCBI Taxonomy" id="446470"/>
    <lineage>
        <taxon>Bacteria</taxon>
        <taxon>Bacillati</taxon>
        <taxon>Actinomycetota</taxon>
        <taxon>Actinomycetes</taxon>
        <taxon>Glycomycetales</taxon>
        <taxon>Glycomycetaceae</taxon>
        <taxon>Stackebrandtia</taxon>
    </lineage>
</organism>
<dbReference type="OrthoDB" id="4540879at2"/>
<dbReference type="InterPro" id="IPR036271">
    <property type="entry name" value="Tet_transcr_reg_TetR-rel_C_sf"/>
</dbReference>
<dbReference type="PROSITE" id="PS50977">
    <property type="entry name" value="HTH_TETR_2"/>
    <property type="match status" value="1"/>
</dbReference>
<dbReference type="GO" id="GO:0045892">
    <property type="term" value="P:negative regulation of DNA-templated transcription"/>
    <property type="evidence" value="ECO:0007669"/>
    <property type="project" value="InterPro"/>
</dbReference>
<evidence type="ECO:0000313" key="7">
    <source>
        <dbReference type="Proteomes" id="UP000000844"/>
    </source>
</evidence>
<dbReference type="InterPro" id="IPR050109">
    <property type="entry name" value="HTH-type_TetR-like_transc_reg"/>
</dbReference>
<keyword evidence="3" id="KW-0804">Transcription</keyword>
<evidence type="ECO:0000259" key="5">
    <source>
        <dbReference type="PROSITE" id="PS50977"/>
    </source>
</evidence>
<dbReference type="eggNOG" id="COG1309">
    <property type="taxonomic scope" value="Bacteria"/>
</dbReference>
<name>D3PXA8_STANL</name>
<dbReference type="KEGG" id="sna:Snas_1669"/>
<feature type="DNA-binding region" description="H-T-H motif" evidence="4">
    <location>
        <begin position="51"/>
        <end position="70"/>
    </location>
</feature>
<dbReference type="Gene3D" id="1.10.357.10">
    <property type="entry name" value="Tetracycline Repressor, domain 2"/>
    <property type="match status" value="1"/>
</dbReference>
<dbReference type="Gene3D" id="1.10.10.60">
    <property type="entry name" value="Homeodomain-like"/>
    <property type="match status" value="1"/>
</dbReference>
<gene>
    <name evidence="6" type="ordered locus">Snas_1669</name>
</gene>
<dbReference type="RefSeq" id="WP_013016942.1">
    <property type="nucleotide sequence ID" value="NC_013947.1"/>
</dbReference>
<dbReference type="AlphaFoldDB" id="D3PXA8"/>
<keyword evidence="1" id="KW-0805">Transcription regulation</keyword>
<keyword evidence="7" id="KW-1185">Reference proteome</keyword>
<dbReference type="STRING" id="446470.Snas_1669"/>
<dbReference type="SUPFAM" id="SSF48498">
    <property type="entry name" value="Tetracyclin repressor-like, C-terminal domain"/>
    <property type="match status" value="1"/>
</dbReference>
<evidence type="ECO:0000256" key="2">
    <source>
        <dbReference type="ARBA" id="ARBA00023125"/>
    </source>
</evidence>
<keyword evidence="2 4" id="KW-0238">DNA-binding</keyword>
<accession>D3PXA8</accession>
<dbReference type="InterPro" id="IPR004111">
    <property type="entry name" value="Repressor_TetR_C"/>
</dbReference>
<dbReference type="HOGENOM" id="CLU_069543_0_1_11"/>
<feature type="domain" description="HTH tetR-type" evidence="5">
    <location>
        <begin position="28"/>
        <end position="88"/>
    </location>
</feature>
<dbReference type="EMBL" id="CP001778">
    <property type="protein sequence ID" value="ADD41371.1"/>
    <property type="molecule type" value="Genomic_DNA"/>
</dbReference>
<proteinExistence type="predicted"/>
<evidence type="ECO:0000256" key="1">
    <source>
        <dbReference type="ARBA" id="ARBA00023015"/>
    </source>
</evidence>
<dbReference type="GO" id="GO:0003700">
    <property type="term" value="F:DNA-binding transcription factor activity"/>
    <property type="evidence" value="ECO:0007669"/>
    <property type="project" value="TreeGrafter"/>
</dbReference>
<dbReference type="GO" id="GO:0000976">
    <property type="term" value="F:transcription cis-regulatory region binding"/>
    <property type="evidence" value="ECO:0007669"/>
    <property type="project" value="TreeGrafter"/>
</dbReference>
<dbReference type="Proteomes" id="UP000000844">
    <property type="component" value="Chromosome"/>
</dbReference>
<dbReference type="Pfam" id="PF00440">
    <property type="entry name" value="TetR_N"/>
    <property type="match status" value="1"/>
</dbReference>
<dbReference type="SUPFAM" id="SSF46689">
    <property type="entry name" value="Homeodomain-like"/>
    <property type="match status" value="1"/>
</dbReference>
<reference evidence="6 7" key="1">
    <citation type="journal article" date="2009" name="Stand. Genomic Sci.">
        <title>Complete genome sequence of Stackebrandtia nassauensis type strain (LLR-40K-21).</title>
        <authorList>
            <person name="Munk C."/>
            <person name="Lapidus A."/>
            <person name="Copeland A."/>
            <person name="Jando M."/>
            <person name="Mayilraj S."/>
            <person name="Glavina Del Rio T."/>
            <person name="Nolan M."/>
            <person name="Chen F."/>
            <person name="Lucas S."/>
            <person name="Tice H."/>
            <person name="Cheng J.F."/>
            <person name="Han C."/>
            <person name="Detter J.C."/>
            <person name="Bruce D."/>
            <person name="Goodwin L."/>
            <person name="Chain P."/>
            <person name="Pitluck S."/>
            <person name="Goker M."/>
            <person name="Ovchinikova G."/>
            <person name="Pati A."/>
            <person name="Ivanova N."/>
            <person name="Mavromatis K."/>
            <person name="Chen A."/>
            <person name="Palaniappan K."/>
            <person name="Land M."/>
            <person name="Hauser L."/>
            <person name="Chang Y.J."/>
            <person name="Jeffries C.D."/>
            <person name="Bristow J."/>
            <person name="Eisen J.A."/>
            <person name="Markowitz V."/>
            <person name="Hugenholtz P."/>
            <person name="Kyrpides N.C."/>
            <person name="Klenk H.P."/>
        </authorList>
    </citation>
    <scope>NUCLEOTIDE SEQUENCE [LARGE SCALE GENOMIC DNA]</scope>
    <source>
        <strain evidence="7">DSM 44728 / CIP 108903 / NRRL B-16338 / NBRC 102104 / LLR-40K-21</strain>
    </source>
</reference>
<protein>
    <submittedName>
        <fullName evidence="6">Transcriptional regulator, TetR family</fullName>
    </submittedName>
</protein>
<dbReference type="Pfam" id="PF02909">
    <property type="entry name" value="TetR_C_1"/>
    <property type="match status" value="1"/>
</dbReference>
<evidence type="ECO:0000313" key="6">
    <source>
        <dbReference type="EMBL" id="ADD41371.1"/>
    </source>
</evidence>